<dbReference type="EC" id="6.3.5.2" evidence="9"/>
<dbReference type="PANTHER" id="PTHR11922:SF2">
    <property type="entry name" value="GMP SYNTHASE [GLUTAMINE-HYDROLYZING]"/>
    <property type="match status" value="1"/>
</dbReference>
<evidence type="ECO:0000256" key="7">
    <source>
        <dbReference type="ARBA" id="ARBA00022840"/>
    </source>
</evidence>
<evidence type="ECO:0000256" key="4">
    <source>
        <dbReference type="ARBA" id="ARBA00022741"/>
    </source>
</evidence>
<evidence type="ECO:0000256" key="9">
    <source>
        <dbReference type="HAMAP-Rule" id="MF_00344"/>
    </source>
</evidence>
<comment type="pathway">
    <text evidence="2 9">Purine metabolism; GMP biosynthesis; GMP from XMP (L-Gln route): step 1/1.</text>
</comment>
<organism evidence="12 13">
    <name type="scientific">Dolosicoccus paucivorans</name>
    <dbReference type="NCBI Taxonomy" id="84521"/>
    <lineage>
        <taxon>Bacteria</taxon>
        <taxon>Bacillati</taxon>
        <taxon>Bacillota</taxon>
        <taxon>Bacilli</taxon>
        <taxon>Lactobacillales</taxon>
        <taxon>Aerococcaceae</taxon>
        <taxon>Dolosicoccus</taxon>
    </lineage>
</organism>
<dbReference type="Pfam" id="PF00958">
    <property type="entry name" value="GMP_synt_C"/>
    <property type="match status" value="1"/>
</dbReference>
<dbReference type="Gene3D" id="3.30.300.10">
    <property type="match status" value="1"/>
</dbReference>
<feature type="domain" description="GMPS ATP-PPase" evidence="11">
    <location>
        <begin position="203"/>
        <end position="391"/>
    </location>
</feature>
<keyword evidence="8 9" id="KW-0315">Glutamine amidotransferase</keyword>
<dbReference type="FunFam" id="3.30.300.10:FF:000002">
    <property type="entry name" value="GMP synthase [glutamine-hydrolyzing]"/>
    <property type="match status" value="1"/>
</dbReference>
<dbReference type="PROSITE" id="PS51553">
    <property type="entry name" value="GMPS_ATP_PPASE"/>
    <property type="match status" value="1"/>
</dbReference>
<evidence type="ECO:0000256" key="8">
    <source>
        <dbReference type="ARBA" id="ARBA00022962"/>
    </source>
</evidence>
<dbReference type="UniPathway" id="UPA00189">
    <property type="reaction ID" value="UER00296"/>
</dbReference>
<feature type="binding site" evidence="10">
    <location>
        <begin position="230"/>
        <end position="236"/>
    </location>
    <ligand>
        <name>ATP</name>
        <dbReference type="ChEBI" id="CHEBI:30616"/>
    </ligand>
</feature>
<dbReference type="InterPro" id="IPR017926">
    <property type="entry name" value="GATASE"/>
</dbReference>
<dbReference type="InterPro" id="IPR022310">
    <property type="entry name" value="NAD/GMP_synthase"/>
</dbReference>
<dbReference type="NCBIfam" id="TIGR00884">
    <property type="entry name" value="guaA_Cterm"/>
    <property type="match status" value="1"/>
</dbReference>
<keyword evidence="4 9" id="KW-0547">Nucleotide-binding</keyword>
<dbReference type="InterPro" id="IPR025777">
    <property type="entry name" value="GMPS_ATP_PPase_dom"/>
</dbReference>
<dbReference type="InterPro" id="IPR014729">
    <property type="entry name" value="Rossmann-like_a/b/a_fold"/>
</dbReference>
<evidence type="ECO:0000256" key="1">
    <source>
        <dbReference type="ARBA" id="ARBA00002332"/>
    </source>
</evidence>
<dbReference type="Pfam" id="PF02540">
    <property type="entry name" value="NAD_synthase"/>
    <property type="match status" value="1"/>
</dbReference>
<keyword evidence="7 9" id="KW-0067">ATP-binding</keyword>
<evidence type="ECO:0000256" key="6">
    <source>
        <dbReference type="ARBA" id="ARBA00022755"/>
    </source>
</evidence>
<evidence type="ECO:0000313" key="13">
    <source>
        <dbReference type="Proteomes" id="UP000235682"/>
    </source>
</evidence>
<dbReference type="AlphaFoldDB" id="A0A2N6SMN4"/>
<dbReference type="GO" id="GO:0003921">
    <property type="term" value="F:GMP synthase activity"/>
    <property type="evidence" value="ECO:0007669"/>
    <property type="project" value="InterPro"/>
</dbReference>
<dbReference type="RefSeq" id="WP_102227845.1">
    <property type="nucleotide sequence ID" value="NZ_PNFY01000021.1"/>
</dbReference>
<name>A0A2N6SMN4_9LACT</name>
<evidence type="ECO:0000259" key="11">
    <source>
        <dbReference type="PROSITE" id="PS51553"/>
    </source>
</evidence>
<dbReference type="CDD" id="cd01997">
    <property type="entry name" value="GMP_synthase_C"/>
    <property type="match status" value="1"/>
</dbReference>
<comment type="function">
    <text evidence="1 9">Catalyzes the synthesis of GMP from XMP.</text>
</comment>
<dbReference type="Pfam" id="PF00117">
    <property type="entry name" value="GATase"/>
    <property type="match status" value="1"/>
</dbReference>
<keyword evidence="3 9" id="KW-0436">Ligase</keyword>
<sequence length="516" mass="57192">MIDSIEAMEQIVIIDLGSSHNQALTRKIREMDVFSQVVPFTATAEDIQKLGDVKGIIIAGESGMINDTDQFELDPAIFDLAVPILGIGTGMQYLTKFYGGELGLMPKVNNELETIQVVDNEQGLFKAIPQADVVMLSHARETVAVPHGAVVSATSEHLPIVAFEDTVKHRYGIHFHPAADETVHGNDILHSFLYGICSATGNWNMENFINIEIAKIRETVGDKKVLLALSGGVDSSVVGVLLQRAIGDQLTCIFVDHGLLRKNEGDEVMEALGQFGLNIRRVNAKDHFFKELKGETDPEEKRKIIGREFIEVFDDQVEKVGHIDFLAQGTIYSDIIESLSMTGQVIKSHHNVGGLPEDMTFELIEPVSLLFKDEVRQLGLALGMPESIVWRQPFPGPGLGVRVLGEITDEKVELVREADAIFREEIANAGLDRDIWQYFAVLPNIQSVGQKHGRRTYDHTIALRAVHSVDAITSDYARIPWDVLDKVSARIVNEVDGVNRVVYDMTPKPPATIEWE</sequence>
<dbReference type="GO" id="GO:0005524">
    <property type="term" value="F:ATP binding"/>
    <property type="evidence" value="ECO:0007669"/>
    <property type="project" value="UniProtKB-UniRule"/>
</dbReference>
<evidence type="ECO:0000256" key="2">
    <source>
        <dbReference type="ARBA" id="ARBA00005153"/>
    </source>
</evidence>
<dbReference type="SUPFAM" id="SSF52317">
    <property type="entry name" value="Class I glutamine amidotransferase-like"/>
    <property type="match status" value="1"/>
</dbReference>
<reference evidence="12 13" key="1">
    <citation type="submission" date="2017-09" db="EMBL/GenBank/DDBJ databases">
        <title>Bacterial strain isolated from the female urinary microbiota.</title>
        <authorList>
            <person name="Thomas-White K."/>
            <person name="Kumar N."/>
            <person name="Forster S."/>
            <person name="Putonti C."/>
            <person name="Lawley T."/>
            <person name="Wolfe A.J."/>
        </authorList>
    </citation>
    <scope>NUCLEOTIDE SEQUENCE [LARGE SCALE GENOMIC DNA]</scope>
    <source>
        <strain evidence="12 13">UMB0852</strain>
    </source>
</reference>
<evidence type="ECO:0000256" key="5">
    <source>
        <dbReference type="ARBA" id="ARBA00022749"/>
    </source>
</evidence>
<dbReference type="EMBL" id="PNHE01000017">
    <property type="protein sequence ID" value="PMC58323.1"/>
    <property type="molecule type" value="Genomic_DNA"/>
</dbReference>
<evidence type="ECO:0000256" key="3">
    <source>
        <dbReference type="ARBA" id="ARBA00022598"/>
    </source>
</evidence>
<dbReference type="NCBIfam" id="NF000848">
    <property type="entry name" value="PRK00074.1"/>
    <property type="match status" value="1"/>
</dbReference>
<dbReference type="HAMAP" id="MF_00344">
    <property type="entry name" value="GMP_synthase"/>
    <property type="match status" value="1"/>
</dbReference>
<dbReference type="FunFam" id="3.40.50.620:FF:000001">
    <property type="entry name" value="GMP synthase [glutamine-hydrolyzing]"/>
    <property type="match status" value="1"/>
</dbReference>
<dbReference type="OrthoDB" id="9802219at2"/>
<dbReference type="SUPFAM" id="SSF52402">
    <property type="entry name" value="Adenine nucleotide alpha hydrolases-like"/>
    <property type="match status" value="1"/>
</dbReference>
<accession>A0A2N6SMN4</accession>
<keyword evidence="6 9" id="KW-0658">Purine biosynthesis</keyword>
<dbReference type="InterPro" id="IPR029062">
    <property type="entry name" value="Class_I_gatase-like"/>
</dbReference>
<dbReference type="PANTHER" id="PTHR11922">
    <property type="entry name" value="GMP SYNTHASE-RELATED"/>
    <property type="match status" value="1"/>
</dbReference>
<dbReference type="InterPro" id="IPR022955">
    <property type="entry name" value="GMP_synthase"/>
</dbReference>
<evidence type="ECO:0000256" key="10">
    <source>
        <dbReference type="PROSITE-ProRule" id="PRU00886"/>
    </source>
</evidence>
<proteinExistence type="inferred from homology"/>
<evidence type="ECO:0000313" key="12">
    <source>
        <dbReference type="EMBL" id="PMC58323.1"/>
    </source>
</evidence>
<dbReference type="Proteomes" id="UP000235682">
    <property type="component" value="Unassembled WGS sequence"/>
</dbReference>
<feature type="active site" evidence="9">
    <location>
        <position position="176"/>
    </location>
</feature>
<protein>
    <recommendedName>
        <fullName evidence="9">GMP synthase [glutamine-hydrolyzing]</fullName>
        <ecNumber evidence="9">6.3.5.2</ecNumber>
    </recommendedName>
    <alternativeName>
        <fullName evidence="9">GMP synthetase</fullName>
    </alternativeName>
    <alternativeName>
        <fullName evidence="9">Glutamine amidotransferase</fullName>
    </alternativeName>
</protein>
<dbReference type="GO" id="GO:0005829">
    <property type="term" value="C:cytosol"/>
    <property type="evidence" value="ECO:0007669"/>
    <property type="project" value="TreeGrafter"/>
</dbReference>
<comment type="subunit">
    <text evidence="9">Homodimer.</text>
</comment>
<dbReference type="InterPro" id="IPR001674">
    <property type="entry name" value="GMP_synth_C"/>
</dbReference>
<dbReference type="PROSITE" id="PS51273">
    <property type="entry name" value="GATASE_TYPE_1"/>
    <property type="match status" value="1"/>
</dbReference>
<dbReference type="Gene3D" id="3.40.50.880">
    <property type="match status" value="1"/>
</dbReference>
<comment type="caution">
    <text evidence="12">The sequence shown here is derived from an EMBL/GenBank/DDBJ whole genome shotgun (WGS) entry which is preliminary data.</text>
</comment>
<comment type="catalytic activity">
    <reaction evidence="9">
        <text>XMP + L-glutamine + ATP + H2O = GMP + L-glutamate + AMP + diphosphate + 2 H(+)</text>
        <dbReference type="Rhea" id="RHEA:11680"/>
        <dbReference type="ChEBI" id="CHEBI:15377"/>
        <dbReference type="ChEBI" id="CHEBI:15378"/>
        <dbReference type="ChEBI" id="CHEBI:29985"/>
        <dbReference type="ChEBI" id="CHEBI:30616"/>
        <dbReference type="ChEBI" id="CHEBI:33019"/>
        <dbReference type="ChEBI" id="CHEBI:57464"/>
        <dbReference type="ChEBI" id="CHEBI:58115"/>
        <dbReference type="ChEBI" id="CHEBI:58359"/>
        <dbReference type="ChEBI" id="CHEBI:456215"/>
        <dbReference type="EC" id="6.3.5.2"/>
    </reaction>
</comment>
<comment type="caution">
    <text evidence="9">Lacks conserved residue(s) required for the propagation of feature annotation.</text>
</comment>
<gene>
    <name evidence="9" type="primary">guaA</name>
    <name evidence="12" type="ORF">CJ205_04905</name>
</gene>
<dbReference type="STRING" id="84521.SAMN04487994_100830"/>
<dbReference type="Gene3D" id="3.40.50.620">
    <property type="entry name" value="HUPs"/>
    <property type="match status" value="1"/>
</dbReference>
<keyword evidence="5 9" id="KW-0332">GMP biosynthesis</keyword>
<keyword evidence="13" id="KW-1185">Reference proteome</keyword>